<keyword evidence="1" id="KW-0472">Membrane</keyword>
<feature type="transmembrane region" description="Helical" evidence="1">
    <location>
        <begin position="20"/>
        <end position="50"/>
    </location>
</feature>
<dbReference type="RefSeq" id="XP_024708009.1">
    <property type="nucleotide sequence ID" value="XM_024842312.1"/>
</dbReference>
<dbReference type="GeneID" id="36550007"/>
<keyword evidence="1" id="KW-1133">Transmembrane helix</keyword>
<accession>A0A2I2GIN6</accession>
<dbReference type="VEuPathDB" id="FungiDB:P170DRAFT_110761"/>
<comment type="caution">
    <text evidence="2">The sequence shown here is derived from an EMBL/GenBank/DDBJ whole genome shotgun (WGS) entry which is preliminary data.</text>
</comment>
<organism evidence="2 3">
    <name type="scientific">Aspergillus steynii IBT 23096</name>
    <dbReference type="NCBI Taxonomy" id="1392250"/>
    <lineage>
        <taxon>Eukaryota</taxon>
        <taxon>Fungi</taxon>
        <taxon>Dikarya</taxon>
        <taxon>Ascomycota</taxon>
        <taxon>Pezizomycotina</taxon>
        <taxon>Eurotiomycetes</taxon>
        <taxon>Eurotiomycetidae</taxon>
        <taxon>Eurotiales</taxon>
        <taxon>Aspergillaceae</taxon>
        <taxon>Aspergillus</taxon>
        <taxon>Aspergillus subgen. Circumdati</taxon>
    </lineage>
</organism>
<proteinExistence type="predicted"/>
<keyword evidence="1" id="KW-0812">Transmembrane</keyword>
<evidence type="ECO:0000256" key="1">
    <source>
        <dbReference type="SAM" id="Phobius"/>
    </source>
</evidence>
<keyword evidence="3" id="KW-1185">Reference proteome</keyword>
<protein>
    <submittedName>
        <fullName evidence="2">Uncharacterized protein</fullName>
    </submittedName>
</protein>
<dbReference type="AlphaFoldDB" id="A0A2I2GIN6"/>
<reference evidence="2 3" key="1">
    <citation type="submission" date="2016-12" db="EMBL/GenBank/DDBJ databases">
        <title>The genomes of Aspergillus section Nigri reveals drivers in fungal speciation.</title>
        <authorList>
            <consortium name="DOE Joint Genome Institute"/>
            <person name="Vesth T.C."/>
            <person name="Nybo J."/>
            <person name="Theobald S."/>
            <person name="Brandl J."/>
            <person name="Frisvad J.C."/>
            <person name="Nielsen K.F."/>
            <person name="Lyhne E.K."/>
            <person name="Kogle M.E."/>
            <person name="Kuo A."/>
            <person name="Riley R."/>
            <person name="Clum A."/>
            <person name="Nolan M."/>
            <person name="Lipzen A."/>
            <person name="Salamov A."/>
            <person name="Henrissat B."/>
            <person name="Wiebenga A."/>
            <person name="De Vries R.P."/>
            <person name="Grigoriev I.V."/>
            <person name="Mortensen U.H."/>
            <person name="Andersen M.R."/>
            <person name="Baker S.E."/>
        </authorList>
    </citation>
    <scope>NUCLEOTIDE SEQUENCE [LARGE SCALE GENOMIC DNA]</scope>
    <source>
        <strain evidence="2 3">IBT 23096</strain>
    </source>
</reference>
<sequence>MDLTVLRISDLIGHQVTQTGVFFFFFFFFEISPLSRFIPCPFVVPFSFLLSRINPIMLTRARLPPLRANDFRSKRIGLRFLHQSEQTSRDIGRLSFNCFQGPSTESGSQMCPCVSIYSHTSSTFWPPNLI</sequence>
<dbReference type="Proteomes" id="UP000234275">
    <property type="component" value="Unassembled WGS sequence"/>
</dbReference>
<evidence type="ECO:0000313" key="3">
    <source>
        <dbReference type="Proteomes" id="UP000234275"/>
    </source>
</evidence>
<evidence type="ECO:0000313" key="2">
    <source>
        <dbReference type="EMBL" id="PLB52707.1"/>
    </source>
</evidence>
<gene>
    <name evidence="2" type="ORF">P170DRAFT_110761</name>
</gene>
<name>A0A2I2GIN6_9EURO</name>
<dbReference type="EMBL" id="MSFO01000002">
    <property type="protein sequence ID" value="PLB52707.1"/>
    <property type="molecule type" value="Genomic_DNA"/>
</dbReference>